<evidence type="ECO:0000256" key="1">
    <source>
        <dbReference type="ARBA" id="ARBA00004141"/>
    </source>
</evidence>
<keyword evidence="7" id="KW-0807">Transducer</keyword>
<feature type="transmembrane region" description="Helical" evidence="8">
    <location>
        <begin position="63"/>
        <end position="84"/>
    </location>
</feature>
<comment type="subcellular location">
    <subcellularLocation>
        <location evidence="1">Membrane</location>
        <topology evidence="1">Multi-pass membrane protein</topology>
    </subcellularLocation>
</comment>
<evidence type="ECO:0000313" key="10">
    <source>
        <dbReference type="EMBL" id="CAH1240729.1"/>
    </source>
</evidence>
<sequence length="102" mass="10909">MSNGSNVTFQPIPVSPLSTEALTVVTVLHVVIFIIGLTGNATVCVVSFFGGSARKIQRTPIKVFLANLSVADLLFLVISVPVALVKTWIPYPWVFGSAMCKC</sequence>
<dbReference type="PANTHER" id="PTHR24243:SF233">
    <property type="entry name" value="THYROTROPIN-RELEASING HORMONE RECEPTOR"/>
    <property type="match status" value="1"/>
</dbReference>
<accession>A0A8J9YRT1</accession>
<evidence type="ECO:0000259" key="9">
    <source>
        <dbReference type="PROSITE" id="PS50262"/>
    </source>
</evidence>
<dbReference type="InterPro" id="IPR000276">
    <property type="entry name" value="GPCR_Rhodpsn"/>
</dbReference>
<dbReference type="PRINTS" id="PR00237">
    <property type="entry name" value="GPCRRHODOPSN"/>
</dbReference>
<evidence type="ECO:0000256" key="5">
    <source>
        <dbReference type="ARBA" id="ARBA00023136"/>
    </source>
</evidence>
<keyword evidence="3 8" id="KW-1133">Transmembrane helix</keyword>
<organism evidence="10 11">
    <name type="scientific">Branchiostoma lanceolatum</name>
    <name type="common">Common lancelet</name>
    <name type="synonym">Amphioxus lanceolatum</name>
    <dbReference type="NCBI Taxonomy" id="7740"/>
    <lineage>
        <taxon>Eukaryota</taxon>
        <taxon>Metazoa</taxon>
        <taxon>Chordata</taxon>
        <taxon>Cephalochordata</taxon>
        <taxon>Leptocardii</taxon>
        <taxon>Amphioxiformes</taxon>
        <taxon>Branchiostomatidae</taxon>
        <taxon>Branchiostoma</taxon>
    </lineage>
</organism>
<dbReference type="SUPFAM" id="SSF81321">
    <property type="entry name" value="Family A G protein-coupled receptor-like"/>
    <property type="match status" value="1"/>
</dbReference>
<gene>
    <name evidence="10" type="primary">MLNR</name>
    <name evidence="10" type="ORF">BLAG_LOCUS4576</name>
</gene>
<dbReference type="EMBL" id="OV696696">
    <property type="protein sequence ID" value="CAH1240729.1"/>
    <property type="molecule type" value="Genomic_DNA"/>
</dbReference>
<dbReference type="PANTHER" id="PTHR24243">
    <property type="entry name" value="G-PROTEIN COUPLED RECEPTOR"/>
    <property type="match status" value="1"/>
</dbReference>
<dbReference type="Proteomes" id="UP000838412">
    <property type="component" value="Chromosome 11"/>
</dbReference>
<feature type="transmembrane region" description="Helical" evidence="8">
    <location>
        <begin position="27"/>
        <end position="51"/>
    </location>
</feature>
<dbReference type="AlphaFoldDB" id="A0A8J9YRT1"/>
<dbReference type="PROSITE" id="PS50262">
    <property type="entry name" value="G_PROTEIN_RECEP_F1_2"/>
    <property type="match status" value="1"/>
</dbReference>
<evidence type="ECO:0000256" key="4">
    <source>
        <dbReference type="ARBA" id="ARBA00023040"/>
    </source>
</evidence>
<keyword evidence="6" id="KW-0675">Receptor</keyword>
<evidence type="ECO:0000256" key="3">
    <source>
        <dbReference type="ARBA" id="ARBA00022989"/>
    </source>
</evidence>
<reference evidence="10" key="1">
    <citation type="submission" date="2022-01" db="EMBL/GenBank/DDBJ databases">
        <authorList>
            <person name="Braso-Vives M."/>
        </authorList>
    </citation>
    <scope>NUCLEOTIDE SEQUENCE</scope>
</reference>
<keyword evidence="5 8" id="KW-0472">Membrane</keyword>
<dbReference type="OrthoDB" id="10036964at2759"/>
<dbReference type="Gene3D" id="1.20.1070.10">
    <property type="entry name" value="Rhodopsin 7-helix transmembrane proteins"/>
    <property type="match status" value="1"/>
</dbReference>
<evidence type="ECO:0000256" key="7">
    <source>
        <dbReference type="ARBA" id="ARBA00023224"/>
    </source>
</evidence>
<feature type="domain" description="G-protein coupled receptors family 1 profile" evidence="9">
    <location>
        <begin position="39"/>
        <end position="102"/>
    </location>
</feature>
<dbReference type="GO" id="GO:0005886">
    <property type="term" value="C:plasma membrane"/>
    <property type="evidence" value="ECO:0007669"/>
    <property type="project" value="TreeGrafter"/>
</dbReference>
<evidence type="ECO:0000256" key="8">
    <source>
        <dbReference type="SAM" id="Phobius"/>
    </source>
</evidence>
<evidence type="ECO:0000313" key="11">
    <source>
        <dbReference type="Proteomes" id="UP000838412"/>
    </source>
</evidence>
<keyword evidence="2 8" id="KW-0812">Transmembrane</keyword>
<proteinExistence type="predicted"/>
<dbReference type="Pfam" id="PF00001">
    <property type="entry name" value="7tm_1"/>
    <property type="match status" value="1"/>
</dbReference>
<keyword evidence="4" id="KW-0297">G-protein coupled receptor</keyword>
<evidence type="ECO:0000256" key="2">
    <source>
        <dbReference type="ARBA" id="ARBA00022692"/>
    </source>
</evidence>
<evidence type="ECO:0000256" key="6">
    <source>
        <dbReference type="ARBA" id="ARBA00023170"/>
    </source>
</evidence>
<dbReference type="InterPro" id="IPR017452">
    <property type="entry name" value="GPCR_Rhodpsn_7TM"/>
</dbReference>
<name>A0A8J9YRT1_BRALA</name>
<keyword evidence="11" id="KW-1185">Reference proteome</keyword>
<protein>
    <submittedName>
        <fullName evidence="10">MLNR protein</fullName>
    </submittedName>
</protein>
<dbReference type="GO" id="GO:0004930">
    <property type="term" value="F:G protein-coupled receptor activity"/>
    <property type="evidence" value="ECO:0007669"/>
    <property type="project" value="UniProtKB-KW"/>
</dbReference>